<reference evidence="4 5" key="1">
    <citation type="submission" date="2019-02" db="EMBL/GenBank/DDBJ databases">
        <title>Arundinibacter roseus gen. nov., sp. nov., a new member of the family Cytophagaceae.</title>
        <authorList>
            <person name="Szuroczki S."/>
            <person name="Khayer B."/>
            <person name="Sproer C."/>
            <person name="Toumi M."/>
            <person name="Szabo A."/>
            <person name="Felfoldi T."/>
            <person name="Schumann P."/>
            <person name="Toth E."/>
        </authorList>
    </citation>
    <scope>NUCLEOTIDE SEQUENCE [LARGE SCALE GENOMIC DNA]</scope>
    <source>
        <strain evidence="4 5">DMA-k-7a</strain>
    </source>
</reference>
<dbReference type="InterPro" id="IPR036513">
    <property type="entry name" value="STAS_dom_sf"/>
</dbReference>
<evidence type="ECO:0000256" key="1">
    <source>
        <dbReference type="ARBA" id="ARBA00009013"/>
    </source>
</evidence>
<dbReference type="NCBIfam" id="TIGR00377">
    <property type="entry name" value="ant_ant_sig"/>
    <property type="match status" value="1"/>
</dbReference>
<dbReference type="InterPro" id="IPR003658">
    <property type="entry name" value="Anti-sigma_ant"/>
</dbReference>
<dbReference type="GO" id="GO:0043856">
    <property type="term" value="F:anti-sigma factor antagonist activity"/>
    <property type="evidence" value="ECO:0007669"/>
    <property type="project" value="InterPro"/>
</dbReference>
<dbReference type="PANTHER" id="PTHR33495:SF14">
    <property type="entry name" value="ANTI-SIGMA FACTOR ANTAGONIST"/>
    <property type="match status" value="1"/>
</dbReference>
<evidence type="ECO:0000256" key="2">
    <source>
        <dbReference type="RuleBase" id="RU003749"/>
    </source>
</evidence>
<dbReference type="RefSeq" id="WP_132118603.1">
    <property type="nucleotide sequence ID" value="NZ_SMJU01000008.1"/>
</dbReference>
<evidence type="ECO:0000259" key="3">
    <source>
        <dbReference type="PROSITE" id="PS50801"/>
    </source>
</evidence>
<comment type="caution">
    <text evidence="4">The sequence shown here is derived from an EMBL/GenBank/DDBJ whole genome shotgun (WGS) entry which is preliminary data.</text>
</comment>
<dbReference type="PANTHER" id="PTHR33495">
    <property type="entry name" value="ANTI-SIGMA FACTOR ANTAGONIST TM_1081-RELATED-RELATED"/>
    <property type="match status" value="1"/>
</dbReference>
<dbReference type="Gene3D" id="3.30.750.24">
    <property type="entry name" value="STAS domain"/>
    <property type="match status" value="1"/>
</dbReference>
<protein>
    <recommendedName>
        <fullName evidence="2">Anti-sigma factor antagonist</fullName>
    </recommendedName>
</protein>
<dbReference type="Proteomes" id="UP000295706">
    <property type="component" value="Unassembled WGS sequence"/>
</dbReference>
<dbReference type="SUPFAM" id="SSF52091">
    <property type="entry name" value="SpoIIaa-like"/>
    <property type="match status" value="1"/>
</dbReference>
<comment type="similarity">
    <text evidence="1 2">Belongs to the anti-sigma-factor antagonist family.</text>
</comment>
<evidence type="ECO:0000313" key="4">
    <source>
        <dbReference type="EMBL" id="TDB64016.1"/>
    </source>
</evidence>
<dbReference type="CDD" id="cd07043">
    <property type="entry name" value="STAS_anti-anti-sigma_factors"/>
    <property type="match status" value="1"/>
</dbReference>
<dbReference type="EMBL" id="SMJU01000008">
    <property type="protein sequence ID" value="TDB64016.1"/>
    <property type="molecule type" value="Genomic_DNA"/>
</dbReference>
<dbReference type="Pfam" id="PF01740">
    <property type="entry name" value="STAS"/>
    <property type="match status" value="1"/>
</dbReference>
<accession>A0A4R4KBG8</accession>
<dbReference type="InterPro" id="IPR002645">
    <property type="entry name" value="STAS_dom"/>
</dbReference>
<dbReference type="OrthoDB" id="9794628at2"/>
<name>A0A4R4KBG8_9BACT</name>
<organism evidence="4 5">
    <name type="scientific">Arundinibacter roseus</name>
    <dbReference type="NCBI Taxonomy" id="2070510"/>
    <lineage>
        <taxon>Bacteria</taxon>
        <taxon>Pseudomonadati</taxon>
        <taxon>Bacteroidota</taxon>
        <taxon>Cytophagia</taxon>
        <taxon>Cytophagales</taxon>
        <taxon>Spirosomataceae</taxon>
        <taxon>Arundinibacter</taxon>
    </lineage>
</organism>
<dbReference type="AlphaFoldDB" id="A0A4R4KBG8"/>
<dbReference type="PROSITE" id="PS50801">
    <property type="entry name" value="STAS"/>
    <property type="match status" value="1"/>
</dbReference>
<proteinExistence type="inferred from homology"/>
<feature type="domain" description="STAS" evidence="3">
    <location>
        <begin position="1"/>
        <end position="109"/>
    </location>
</feature>
<keyword evidence="5" id="KW-1185">Reference proteome</keyword>
<sequence>MNVTIKTVKDITVIEAEGSIDSRTASEFEKNTVEATQEEDKVIIDLTKVEFLSSAGLRVLLMLYRQVKARNGKIVLVGVSEEIQDVMENTGFINFFILAELLEDGVNALS</sequence>
<evidence type="ECO:0000313" key="5">
    <source>
        <dbReference type="Proteomes" id="UP000295706"/>
    </source>
</evidence>
<gene>
    <name evidence="4" type="ORF">EZE20_13810</name>
</gene>